<protein>
    <submittedName>
        <fullName evidence="5">MarR family transcriptional regulator</fullName>
    </submittedName>
</protein>
<dbReference type="InterPro" id="IPR023187">
    <property type="entry name" value="Tscrpt_reg_MarR-type_CS"/>
</dbReference>
<evidence type="ECO:0000313" key="5">
    <source>
        <dbReference type="EMBL" id="RLQ94260.1"/>
    </source>
</evidence>
<evidence type="ECO:0000313" key="6">
    <source>
        <dbReference type="Proteomes" id="UP000276770"/>
    </source>
</evidence>
<evidence type="ECO:0000256" key="2">
    <source>
        <dbReference type="ARBA" id="ARBA00023125"/>
    </source>
</evidence>
<dbReference type="PANTHER" id="PTHR42756">
    <property type="entry name" value="TRANSCRIPTIONAL REGULATOR, MARR"/>
    <property type="match status" value="1"/>
</dbReference>
<accession>A0A3L7JUT8</accession>
<dbReference type="GO" id="GO:0003700">
    <property type="term" value="F:DNA-binding transcription factor activity"/>
    <property type="evidence" value="ECO:0007669"/>
    <property type="project" value="InterPro"/>
</dbReference>
<organism evidence="5 6">
    <name type="scientific">Falsibacillus albus</name>
    <dbReference type="NCBI Taxonomy" id="2478915"/>
    <lineage>
        <taxon>Bacteria</taxon>
        <taxon>Bacillati</taxon>
        <taxon>Bacillota</taxon>
        <taxon>Bacilli</taxon>
        <taxon>Bacillales</taxon>
        <taxon>Bacillaceae</taxon>
        <taxon>Falsibacillus</taxon>
    </lineage>
</organism>
<dbReference type="SMART" id="SM00347">
    <property type="entry name" value="HTH_MARR"/>
    <property type="match status" value="1"/>
</dbReference>
<dbReference type="SUPFAM" id="SSF46785">
    <property type="entry name" value="Winged helix' DNA-binding domain"/>
    <property type="match status" value="1"/>
</dbReference>
<sequence length="161" mass="18646">MQKENPTIKRSVKLLRSFWRVQKNLMHIVQKTAVENGLSVPQYSILMTIAPLKVISQKALREKTFLPKSTLSQAVEGLVQGGWLHRQQMEENRREVQLSLSEMGENFFKTIHQQEGSVHDIFESAMTVFTDIEFEQLLNSHMKIIDFMESQLKEQGDQAND</sequence>
<feature type="domain" description="HTH marR-type" evidence="4">
    <location>
        <begin position="11"/>
        <end position="146"/>
    </location>
</feature>
<dbReference type="GO" id="GO:0003677">
    <property type="term" value="F:DNA binding"/>
    <property type="evidence" value="ECO:0007669"/>
    <property type="project" value="UniProtKB-KW"/>
</dbReference>
<comment type="caution">
    <text evidence="5">The sequence shown here is derived from an EMBL/GenBank/DDBJ whole genome shotgun (WGS) entry which is preliminary data.</text>
</comment>
<dbReference type="PROSITE" id="PS01117">
    <property type="entry name" value="HTH_MARR_1"/>
    <property type="match status" value="1"/>
</dbReference>
<dbReference type="Gene3D" id="1.10.10.10">
    <property type="entry name" value="Winged helix-like DNA-binding domain superfamily/Winged helix DNA-binding domain"/>
    <property type="match status" value="1"/>
</dbReference>
<dbReference type="AlphaFoldDB" id="A0A3L7JUT8"/>
<proteinExistence type="predicted"/>
<dbReference type="InterPro" id="IPR000835">
    <property type="entry name" value="HTH_MarR-typ"/>
</dbReference>
<dbReference type="Proteomes" id="UP000276770">
    <property type="component" value="Unassembled WGS sequence"/>
</dbReference>
<evidence type="ECO:0000256" key="1">
    <source>
        <dbReference type="ARBA" id="ARBA00023015"/>
    </source>
</evidence>
<keyword evidence="3" id="KW-0804">Transcription</keyword>
<dbReference type="EMBL" id="RCVZ01000010">
    <property type="protein sequence ID" value="RLQ94260.1"/>
    <property type="molecule type" value="Genomic_DNA"/>
</dbReference>
<keyword evidence="6" id="KW-1185">Reference proteome</keyword>
<gene>
    <name evidence="5" type="ORF">D9X91_14450</name>
</gene>
<dbReference type="PROSITE" id="PS50995">
    <property type="entry name" value="HTH_MARR_2"/>
    <property type="match status" value="1"/>
</dbReference>
<dbReference type="OrthoDB" id="2352979at2"/>
<dbReference type="InterPro" id="IPR036388">
    <property type="entry name" value="WH-like_DNA-bd_sf"/>
</dbReference>
<evidence type="ECO:0000259" key="4">
    <source>
        <dbReference type="PROSITE" id="PS50995"/>
    </source>
</evidence>
<dbReference type="PANTHER" id="PTHR42756:SF1">
    <property type="entry name" value="TRANSCRIPTIONAL REPRESSOR OF EMRAB OPERON"/>
    <property type="match status" value="1"/>
</dbReference>
<reference evidence="5 6" key="1">
    <citation type="submission" date="2018-10" db="EMBL/GenBank/DDBJ databases">
        <title>Falsibacillus sp. genome draft.</title>
        <authorList>
            <person name="Shi S."/>
        </authorList>
    </citation>
    <scope>NUCLEOTIDE SEQUENCE [LARGE SCALE GENOMIC DNA]</scope>
    <source>
        <strain evidence="5 6">GY 10110</strain>
    </source>
</reference>
<dbReference type="RefSeq" id="WP_121681351.1">
    <property type="nucleotide sequence ID" value="NZ_RCVZ01000010.1"/>
</dbReference>
<dbReference type="Pfam" id="PF01047">
    <property type="entry name" value="MarR"/>
    <property type="match status" value="1"/>
</dbReference>
<name>A0A3L7JUT8_9BACI</name>
<evidence type="ECO:0000256" key="3">
    <source>
        <dbReference type="ARBA" id="ARBA00023163"/>
    </source>
</evidence>
<keyword evidence="2" id="KW-0238">DNA-binding</keyword>
<keyword evidence="1" id="KW-0805">Transcription regulation</keyword>
<dbReference type="InterPro" id="IPR036390">
    <property type="entry name" value="WH_DNA-bd_sf"/>
</dbReference>